<evidence type="ECO:0000313" key="2">
    <source>
        <dbReference type="Proteomes" id="UP000501812"/>
    </source>
</evidence>
<dbReference type="KEGG" id="luo:HHL09_10105"/>
<accession>A0A858RH44</accession>
<dbReference type="EMBL" id="CP051774">
    <property type="protein sequence ID" value="QJE96122.1"/>
    <property type="molecule type" value="Genomic_DNA"/>
</dbReference>
<name>A0A858RH44_9BACT</name>
<evidence type="ECO:0000313" key="1">
    <source>
        <dbReference type="EMBL" id="QJE96122.1"/>
    </source>
</evidence>
<dbReference type="AlphaFoldDB" id="A0A858RH44"/>
<dbReference type="Proteomes" id="UP000501812">
    <property type="component" value="Chromosome"/>
</dbReference>
<proteinExistence type="predicted"/>
<dbReference type="RefSeq" id="WP_169454523.1">
    <property type="nucleotide sequence ID" value="NZ_CP051774.1"/>
</dbReference>
<reference evidence="1 2" key="1">
    <citation type="submission" date="2020-04" db="EMBL/GenBank/DDBJ databases">
        <title>Luteolibacter sp. G-1-1-1 isolated from soil.</title>
        <authorList>
            <person name="Dahal R.H."/>
        </authorList>
    </citation>
    <scope>NUCLEOTIDE SEQUENCE [LARGE SCALE GENOMIC DNA]</scope>
    <source>
        <strain evidence="1 2">G-1-1-1</strain>
    </source>
</reference>
<organism evidence="1 2">
    <name type="scientific">Luteolibacter luteus</name>
    <dbReference type="NCBI Taxonomy" id="2728835"/>
    <lineage>
        <taxon>Bacteria</taxon>
        <taxon>Pseudomonadati</taxon>
        <taxon>Verrucomicrobiota</taxon>
        <taxon>Verrucomicrobiia</taxon>
        <taxon>Verrucomicrobiales</taxon>
        <taxon>Verrucomicrobiaceae</taxon>
        <taxon>Luteolibacter</taxon>
    </lineage>
</organism>
<protein>
    <submittedName>
        <fullName evidence="1">Uncharacterized protein</fullName>
    </submittedName>
</protein>
<keyword evidence="2" id="KW-1185">Reference proteome</keyword>
<gene>
    <name evidence="1" type="ORF">HHL09_10105</name>
</gene>
<sequence>MRELAWQSDQSGAVFFYARRKAGIWMDRVEISDEKSGASATLMIRKKVEISSVDEHSDFHRGAIRVDFKGLPGADRVLAGSAVIMTIYYQIPPSGSSGEKRFVLKKKVRIGRTLSDILAAA</sequence>